<dbReference type="EMBL" id="JACYXI010000008">
    <property type="protein sequence ID" value="MBD8892487.1"/>
    <property type="molecule type" value="Genomic_DNA"/>
</dbReference>
<dbReference type="PANTHER" id="PTHR46637:SF1">
    <property type="entry name" value="BLL5188 PROTEIN"/>
    <property type="match status" value="1"/>
</dbReference>
<proteinExistence type="predicted"/>
<organism evidence="2 3">
    <name type="scientific">Roseibium litorale</name>
    <dbReference type="NCBI Taxonomy" id="2803841"/>
    <lineage>
        <taxon>Bacteria</taxon>
        <taxon>Pseudomonadati</taxon>
        <taxon>Pseudomonadota</taxon>
        <taxon>Alphaproteobacteria</taxon>
        <taxon>Hyphomicrobiales</taxon>
        <taxon>Stappiaceae</taxon>
        <taxon>Roseibium</taxon>
    </lineage>
</organism>
<evidence type="ECO:0000259" key="1">
    <source>
        <dbReference type="Pfam" id="PF13340"/>
    </source>
</evidence>
<protein>
    <submittedName>
        <fullName evidence="2">Transposase</fullName>
    </submittedName>
</protein>
<name>A0ABR9CNT9_9HYPH</name>
<feature type="domain" description="Insertion element IS402-like" evidence="1">
    <location>
        <begin position="1"/>
        <end position="40"/>
    </location>
</feature>
<comment type="caution">
    <text evidence="2">The sequence shown here is derived from an EMBL/GenBank/DDBJ whole genome shotgun (WGS) entry which is preliminary data.</text>
</comment>
<dbReference type="Pfam" id="PF13340">
    <property type="entry name" value="DUF4096"/>
    <property type="match status" value="1"/>
</dbReference>
<reference evidence="2 3" key="2">
    <citation type="journal article" date="2021" name="Int. J. Syst. Evol. Microbiol.">
        <title>Roseibium litorale sp. nov., isolated from a tidal flat sediment and proposal for the reclassification of Labrenzia polysiphoniae as Roseibium polysiphoniae comb. nov.</title>
        <authorList>
            <person name="Liu Y."/>
            <person name="Pei T."/>
            <person name="Du J."/>
            <person name="Chao M."/>
            <person name="Deng M.R."/>
            <person name="Zhu H."/>
        </authorList>
    </citation>
    <scope>NUCLEOTIDE SEQUENCE [LARGE SCALE GENOMIC DNA]</scope>
    <source>
        <strain evidence="2 3">4C16A</strain>
    </source>
</reference>
<dbReference type="InterPro" id="IPR052909">
    <property type="entry name" value="Transposase_6_like"/>
</dbReference>
<evidence type="ECO:0000313" key="3">
    <source>
        <dbReference type="Proteomes" id="UP000632063"/>
    </source>
</evidence>
<reference evidence="3" key="1">
    <citation type="submission" date="2020-09" db="EMBL/GenBank/DDBJ databases">
        <title>The genome sequence of strain Labrenzia suaedae 4C16A.</title>
        <authorList>
            <person name="Liu Y."/>
        </authorList>
    </citation>
    <scope>NUCLEOTIDE SEQUENCE [LARGE SCALE GENOMIC DNA]</scope>
    <source>
        <strain evidence="3">4C16A</strain>
    </source>
</reference>
<sequence>MINGILWRWRTGAPWADIPERYGSHKTCCNRSVRWRRAGV</sequence>
<dbReference type="InterPro" id="IPR025161">
    <property type="entry name" value="IS402-like_dom"/>
</dbReference>
<dbReference type="PANTHER" id="PTHR46637">
    <property type="entry name" value="TIS1421-TRANSPOSASE PROTEIN A"/>
    <property type="match status" value="1"/>
</dbReference>
<keyword evidence="3" id="KW-1185">Reference proteome</keyword>
<gene>
    <name evidence="2" type="ORF">IG616_13105</name>
</gene>
<accession>A0ABR9CNT9</accession>
<evidence type="ECO:0000313" key="2">
    <source>
        <dbReference type="EMBL" id="MBD8892487.1"/>
    </source>
</evidence>
<dbReference type="Proteomes" id="UP000632063">
    <property type="component" value="Unassembled WGS sequence"/>
</dbReference>